<evidence type="ECO:0000313" key="2">
    <source>
        <dbReference type="EMBL" id="MBI6549407.1"/>
    </source>
</evidence>
<accession>A0ABS0U699</accession>
<keyword evidence="1" id="KW-1133">Transmembrane helix</keyword>
<sequence length="107" mass="12174">MLLLIIIMGLLGIGFALAYGFSSEKSLNNINQLSIWILFITPGMAIPSNSAMSPFLFLFFPKDVTSFEKLLTELIKLTFYLIVALYLIHKGCRPFKKVFQEIMINHI</sequence>
<evidence type="ECO:0000256" key="1">
    <source>
        <dbReference type="SAM" id="Phobius"/>
    </source>
</evidence>
<evidence type="ECO:0000313" key="3">
    <source>
        <dbReference type="Proteomes" id="UP000696184"/>
    </source>
</evidence>
<dbReference type="RefSeq" id="WP_198690181.1">
    <property type="nucleotide sequence ID" value="NZ_CAWPUD010000039.1"/>
</dbReference>
<dbReference type="Proteomes" id="UP000696184">
    <property type="component" value="Unassembled WGS sequence"/>
</dbReference>
<feature type="transmembrane region" description="Helical" evidence="1">
    <location>
        <begin position="70"/>
        <end position="88"/>
    </location>
</feature>
<organism evidence="2 3">
    <name type="scientific">Xenorhabdus lircayensis</name>
    <dbReference type="NCBI Taxonomy" id="2763499"/>
    <lineage>
        <taxon>Bacteria</taxon>
        <taxon>Pseudomonadati</taxon>
        <taxon>Pseudomonadota</taxon>
        <taxon>Gammaproteobacteria</taxon>
        <taxon>Enterobacterales</taxon>
        <taxon>Morganellaceae</taxon>
        <taxon>Xenorhabdus</taxon>
    </lineage>
</organism>
<keyword evidence="1" id="KW-0812">Transmembrane</keyword>
<reference evidence="2 3" key="1">
    <citation type="submission" date="2020-08" db="EMBL/GenBank/DDBJ databases">
        <title>Description of Xenorhabdus lircayensis sp. nov., the symbiotic bacterium associated with the entomopathogenic nematode Steirnernema unicornum.</title>
        <authorList>
            <person name="Castaneda-Alvarez C."/>
            <person name="Prodan S."/>
            <person name="Zamorano A."/>
            <person name="San-Blas E."/>
            <person name="Aballay E."/>
        </authorList>
    </citation>
    <scope>NUCLEOTIDE SEQUENCE [LARGE SCALE GENOMIC DNA]</scope>
    <source>
        <strain evidence="2 3">VLS</strain>
    </source>
</reference>
<dbReference type="EMBL" id="JACOII010000040">
    <property type="protein sequence ID" value="MBI6549407.1"/>
    <property type="molecule type" value="Genomic_DNA"/>
</dbReference>
<feature type="transmembrane region" description="Helical" evidence="1">
    <location>
        <begin position="34"/>
        <end position="58"/>
    </location>
</feature>
<keyword evidence="1" id="KW-0472">Membrane</keyword>
<comment type="caution">
    <text evidence="2">The sequence shown here is derived from an EMBL/GenBank/DDBJ whole genome shotgun (WGS) entry which is preliminary data.</text>
</comment>
<proteinExistence type="predicted"/>
<name>A0ABS0U699_9GAMM</name>
<keyword evidence="3" id="KW-1185">Reference proteome</keyword>
<gene>
    <name evidence="2" type="ORF">H8A87_11915</name>
</gene>
<protein>
    <submittedName>
        <fullName evidence="2">Uncharacterized protein</fullName>
    </submittedName>
</protein>